<keyword evidence="2" id="KW-1185">Reference proteome</keyword>
<evidence type="ECO:0000313" key="2">
    <source>
        <dbReference type="Proteomes" id="UP001054945"/>
    </source>
</evidence>
<dbReference type="GO" id="GO:0004519">
    <property type="term" value="F:endonuclease activity"/>
    <property type="evidence" value="ECO:0007669"/>
    <property type="project" value="UniProtKB-KW"/>
</dbReference>
<evidence type="ECO:0000313" key="1">
    <source>
        <dbReference type="EMBL" id="GIX74696.1"/>
    </source>
</evidence>
<sequence length="106" mass="12095">MTNLKQKSKLEACALETLGVTTDKCGSILYPMVESFFSDDFLKAWNRNNTSGAPTEAKERLNNLMPFLKTEVEGEERIYLAMKGFGLRKDEDKKTLRVKKQDLEIS</sequence>
<proteinExistence type="predicted"/>
<dbReference type="AlphaFoldDB" id="A0AAV4MTG7"/>
<gene>
    <name evidence="1" type="primary">AVEN_109256_1</name>
    <name evidence="1" type="ORF">CEXT_479861</name>
</gene>
<dbReference type="Proteomes" id="UP001054945">
    <property type="component" value="Unassembled WGS sequence"/>
</dbReference>
<dbReference type="EMBL" id="BPLR01002522">
    <property type="protein sequence ID" value="GIX74696.1"/>
    <property type="molecule type" value="Genomic_DNA"/>
</dbReference>
<accession>A0AAV4MTG7</accession>
<keyword evidence="1" id="KW-0540">Nuclease</keyword>
<keyword evidence="1" id="KW-0255">Endonuclease</keyword>
<comment type="caution">
    <text evidence="1">The sequence shown here is derived from an EMBL/GenBank/DDBJ whole genome shotgun (WGS) entry which is preliminary data.</text>
</comment>
<organism evidence="1 2">
    <name type="scientific">Caerostris extrusa</name>
    <name type="common">Bark spider</name>
    <name type="synonym">Caerostris bankana</name>
    <dbReference type="NCBI Taxonomy" id="172846"/>
    <lineage>
        <taxon>Eukaryota</taxon>
        <taxon>Metazoa</taxon>
        <taxon>Ecdysozoa</taxon>
        <taxon>Arthropoda</taxon>
        <taxon>Chelicerata</taxon>
        <taxon>Arachnida</taxon>
        <taxon>Araneae</taxon>
        <taxon>Araneomorphae</taxon>
        <taxon>Entelegynae</taxon>
        <taxon>Araneoidea</taxon>
        <taxon>Araneidae</taxon>
        <taxon>Caerostris</taxon>
    </lineage>
</organism>
<name>A0AAV4MTG7_CAEEX</name>
<reference evidence="1 2" key="1">
    <citation type="submission" date="2021-06" db="EMBL/GenBank/DDBJ databases">
        <title>Caerostris extrusa draft genome.</title>
        <authorList>
            <person name="Kono N."/>
            <person name="Arakawa K."/>
        </authorList>
    </citation>
    <scope>NUCLEOTIDE SEQUENCE [LARGE SCALE GENOMIC DNA]</scope>
</reference>
<keyword evidence="1" id="KW-0378">Hydrolase</keyword>
<protein>
    <submittedName>
        <fullName evidence="1">Endonuclease</fullName>
    </submittedName>
</protein>